<evidence type="ECO:0000313" key="2">
    <source>
        <dbReference type="Proteomes" id="UP001497680"/>
    </source>
</evidence>
<organism evidence="1 2">
    <name type="scientific">Hypoxylon rubiginosum</name>
    <dbReference type="NCBI Taxonomy" id="110542"/>
    <lineage>
        <taxon>Eukaryota</taxon>
        <taxon>Fungi</taxon>
        <taxon>Dikarya</taxon>
        <taxon>Ascomycota</taxon>
        <taxon>Pezizomycotina</taxon>
        <taxon>Sordariomycetes</taxon>
        <taxon>Xylariomycetidae</taxon>
        <taxon>Xylariales</taxon>
        <taxon>Hypoxylaceae</taxon>
        <taxon>Hypoxylon</taxon>
    </lineage>
</organism>
<dbReference type="EMBL" id="MU394315">
    <property type="protein sequence ID" value="KAI6086512.1"/>
    <property type="molecule type" value="Genomic_DNA"/>
</dbReference>
<gene>
    <name evidence="1" type="ORF">F4821DRAFT_128414</name>
</gene>
<dbReference type="Proteomes" id="UP001497680">
    <property type="component" value="Unassembled WGS sequence"/>
</dbReference>
<evidence type="ECO:0000313" key="1">
    <source>
        <dbReference type="EMBL" id="KAI6086512.1"/>
    </source>
</evidence>
<reference evidence="1 2" key="1">
    <citation type="journal article" date="2022" name="New Phytol.">
        <title>Ecological generalism drives hyperdiversity of secondary metabolite gene clusters in xylarialean endophytes.</title>
        <authorList>
            <person name="Franco M.E.E."/>
            <person name="Wisecaver J.H."/>
            <person name="Arnold A.E."/>
            <person name="Ju Y.M."/>
            <person name="Slot J.C."/>
            <person name="Ahrendt S."/>
            <person name="Moore L.P."/>
            <person name="Eastman K.E."/>
            <person name="Scott K."/>
            <person name="Konkel Z."/>
            <person name="Mondo S.J."/>
            <person name="Kuo A."/>
            <person name="Hayes R.D."/>
            <person name="Haridas S."/>
            <person name="Andreopoulos B."/>
            <person name="Riley R."/>
            <person name="LaButti K."/>
            <person name="Pangilinan J."/>
            <person name="Lipzen A."/>
            <person name="Amirebrahimi M."/>
            <person name="Yan J."/>
            <person name="Adam C."/>
            <person name="Keymanesh K."/>
            <person name="Ng V."/>
            <person name="Louie K."/>
            <person name="Northen T."/>
            <person name="Drula E."/>
            <person name="Henrissat B."/>
            <person name="Hsieh H.M."/>
            <person name="Youens-Clark K."/>
            <person name="Lutzoni F."/>
            <person name="Miadlikowska J."/>
            <person name="Eastwood D.C."/>
            <person name="Hamelin R.C."/>
            <person name="Grigoriev I.V."/>
            <person name="U'Ren J.M."/>
        </authorList>
    </citation>
    <scope>NUCLEOTIDE SEQUENCE [LARGE SCALE GENOMIC DNA]</scope>
    <source>
        <strain evidence="1 2">ER1909</strain>
    </source>
</reference>
<accession>A0ACC0D1D0</accession>
<protein>
    <submittedName>
        <fullName evidence="1">FAD/NAD(P)-binding domain-containing protein</fullName>
    </submittedName>
</protein>
<sequence length="319" mass="34439">MSGTSLNGTQPTVADVLIVGGSHAGLSAALTLYRALHTTVIFDSKKPRNSYSTPVRLTSTWENEQPEKMREASRKELADAGLTTFVDAGVEKIEKKNDDVFEVTDEKGTKWLGKKVLLATGTSDVFPDIPGYADLYARGIYPCMFQFGFELRGCHSAGLLAIDGLANTLHATILAHDGHKFSDTMTIYTNGNTALSEEISAGLKTPGMSVDNREIARLTRGEGSSITIEFKDGSQKTEDFIVHRPLTKLDRKFADQLGLNISKMGDIEVMPPFCKTNVAGVYAAGDCATPMKTISNAMTMGAYAGCGLARELPKAQRSQ</sequence>
<keyword evidence="2" id="KW-1185">Reference proteome</keyword>
<name>A0ACC0D1D0_9PEZI</name>
<comment type="caution">
    <text evidence="1">The sequence shown here is derived from an EMBL/GenBank/DDBJ whole genome shotgun (WGS) entry which is preliminary data.</text>
</comment>
<proteinExistence type="predicted"/>